<dbReference type="AlphaFoldDB" id="A0AAJ1KFN7"/>
<dbReference type="InterPro" id="IPR010998">
    <property type="entry name" value="Integrase_recombinase_N"/>
</dbReference>
<accession>A0AAJ1KFN7</accession>
<evidence type="ECO:0000313" key="3">
    <source>
        <dbReference type="EMBL" id="MDG0955705.1"/>
    </source>
</evidence>
<name>A0AAJ1KFN7_9BACI</name>
<evidence type="ECO:0000256" key="1">
    <source>
        <dbReference type="ARBA" id="ARBA00023125"/>
    </source>
</evidence>
<dbReference type="GO" id="GO:0003677">
    <property type="term" value="F:DNA binding"/>
    <property type="evidence" value="ECO:0007669"/>
    <property type="project" value="UniProtKB-KW"/>
</dbReference>
<evidence type="ECO:0000259" key="2">
    <source>
        <dbReference type="Pfam" id="PF14659"/>
    </source>
</evidence>
<sequence>MLVEKETTSSLTFAQVTDSYFNWYCQGRKPSSINTIKAILENHLIKNFGKQRLTT</sequence>
<feature type="domain" description="Integrase SAM-like N-terminal" evidence="2">
    <location>
        <begin position="12"/>
        <end position="54"/>
    </location>
</feature>
<dbReference type="Gene3D" id="1.10.150.130">
    <property type="match status" value="1"/>
</dbReference>
<dbReference type="Pfam" id="PF14659">
    <property type="entry name" value="Phage_int_SAM_3"/>
    <property type="match status" value="1"/>
</dbReference>
<protein>
    <recommendedName>
        <fullName evidence="2">Integrase SAM-like N-terminal domain-containing protein</fullName>
    </recommendedName>
</protein>
<dbReference type="EMBL" id="JARPRR010000027">
    <property type="protein sequence ID" value="MDG0955705.1"/>
    <property type="molecule type" value="Genomic_DNA"/>
</dbReference>
<reference evidence="3" key="1">
    <citation type="submission" date="2023-03" db="EMBL/GenBank/DDBJ databases">
        <title>Genetic diversity of Bacillus cereus sensu lato isolates from Slovenia.</title>
        <authorList>
            <person name="Abdelli M."/>
        </authorList>
    </citation>
    <scope>NUCLEOTIDE SEQUENCE</scope>
    <source>
        <strain evidence="3">SIBC39</strain>
    </source>
</reference>
<proteinExistence type="predicted"/>
<keyword evidence="1" id="KW-0238">DNA-binding</keyword>
<evidence type="ECO:0000313" key="4">
    <source>
        <dbReference type="Proteomes" id="UP001216801"/>
    </source>
</evidence>
<dbReference type="InterPro" id="IPR004107">
    <property type="entry name" value="Integrase_SAM-like_N"/>
</dbReference>
<organism evidence="3 4">
    <name type="scientific">Bacillus paranthracis</name>
    <dbReference type="NCBI Taxonomy" id="2026186"/>
    <lineage>
        <taxon>Bacteria</taxon>
        <taxon>Bacillati</taxon>
        <taxon>Bacillota</taxon>
        <taxon>Bacilli</taxon>
        <taxon>Bacillales</taxon>
        <taxon>Bacillaceae</taxon>
        <taxon>Bacillus</taxon>
        <taxon>Bacillus cereus group</taxon>
    </lineage>
</organism>
<dbReference type="GO" id="GO:0015074">
    <property type="term" value="P:DNA integration"/>
    <property type="evidence" value="ECO:0007669"/>
    <property type="project" value="InterPro"/>
</dbReference>
<gene>
    <name evidence="3" type="ORF">P6U19_24360</name>
</gene>
<dbReference type="Proteomes" id="UP001216801">
    <property type="component" value="Unassembled WGS sequence"/>
</dbReference>
<comment type="caution">
    <text evidence="3">The sequence shown here is derived from an EMBL/GenBank/DDBJ whole genome shotgun (WGS) entry which is preliminary data.</text>
</comment>